<sequence>MAVAYLTDPACPLSWAGEPELRRIALEFGATLRIEYVMAGLGRGPADGPQMACAALEASAASGMPVDPRLWLERPPASTNPACLAVKAAAEQGLDGPMLRRLREGFHLDCAPQDSADGLLAAARAVPGMDIVRFEIALRSSAIVEAFGADVERVAAAGGASATPCFLMADVRVAPGGLREALLRAGVEPSWSGEPDVESAVGLLGRACLPELAAVTGLSAPRVAAELWRLAGEWRVRPERLLAAELWSLA</sequence>
<proteinExistence type="predicted"/>
<dbReference type="EMBL" id="CAFBLQ010000100">
    <property type="protein sequence ID" value="CAB4875577.1"/>
    <property type="molecule type" value="Genomic_DNA"/>
</dbReference>
<dbReference type="Pfam" id="PF13743">
    <property type="entry name" value="Thioredoxin_5"/>
    <property type="match status" value="1"/>
</dbReference>
<accession>A0A6J7DXW8</accession>
<dbReference type="Gene3D" id="3.40.30.10">
    <property type="entry name" value="Glutaredoxin"/>
    <property type="match status" value="1"/>
</dbReference>
<reference evidence="1" key="1">
    <citation type="submission" date="2020-05" db="EMBL/GenBank/DDBJ databases">
        <authorList>
            <person name="Chiriac C."/>
            <person name="Salcher M."/>
            <person name="Ghai R."/>
            <person name="Kavagutti S V."/>
        </authorList>
    </citation>
    <scope>NUCLEOTIDE SEQUENCE</scope>
</reference>
<evidence type="ECO:0000313" key="1">
    <source>
        <dbReference type="EMBL" id="CAB4875577.1"/>
    </source>
</evidence>
<name>A0A6J7DXW8_9ZZZZ</name>
<dbReference type="AlphaFoldDB" id="A0A6J7DXW8"/>
<organism evidence="1">
    <name type="scientific">freshwater metagenome</name>
    <dbReference type="NCBI Taxonomy" id="449393"/>
    <lineage>
        <taxon>unclassified sequences</taxon>
        <taxon>metagenomes</taxon>
        <taxon>ecological metagenomes</taxon>
    </lineage>
</organism>
<dbReference type="SUPFAM" id="SSF52833">
    <property type="entry name" value="Thioredoxin-like"/>
    <property type="match status" value="1"/>
</dbReference>
<gene>
    <name evidence="1" type="ORF">UFOPK3423_00985</name>
</gene>
<protein>
    <submittedName>
        <fullName evidence="1">Unannotated protein</fullName>
    </submittedName>
</protein>
<dbReference type="InterPro" id="IPR036249">
    <property type="entry name" value="Thioredoxin-like_sf"/>
</dbReference>